<keyword evidence="5 6" id="KW-0342">GTP-binding</keyword>
<organism evidence="8 9">
    <name type="scientific">Desulfomicrobium baculatum (strain DSM 4028 / VKM B-1378 / X)</name>
    <name type="common">Desulfovibrio baculatus</name>
    <dbReference type="NCBI Taxonomy" id="525897"/>
    <lineage>
        <taxon>Bacteria</taxon>
        <taxon>Pseudomonadati</taxon>
        <taxon>Thermodesulfobacteriota</taxon>
        <taxon>Desulfovibrionia</taxon>
        <taxon>Desulfovibrionales</taxon>
        <taxon>Desulfomicrobiaceae</taxon>
        <taxon>Desulfomicrobium</taxon>
    </lineage>
</organism>
<dbReference type="InterPro" id="IPR042108">
    <property type="entry name" value="GTPase_HflX_N_sf"/>
</dbReference>
<evidence type="ECO:0000256" key="4">
    <source>
        <dbReference type="ARBA" id="ARBA00022842"/>
    </source>
</evidence>
<dbReference type="CDD" id="cd01878">
    <property type="entry name" value="HflX"/>
    <property type="match status" value="1"/>
</dbReference>
<dbReference type="PROSITE" id="PS51705">
    <property type="entry name" value="G_HFLX"/>
    <property type="match status" value="1"/>
</dbReference>
<dbReference type="InterPro" id="IPR006073">
    <property type="entry name" value="GTP-bd"/>
</dbReference>
<dbReference type="OrthoDB" id="9812272at2"/>
<dbReference type="InterPro" id="IPR025121">
    <property type="entry name" value="GTPase_HflX_N"/>
</dbReference>
<dbReference type="GO" id="GO:0043022">
    <property type="term" value="F:ribosome binding"/>
    <property type="evidence" value="ECO:0007669"/>
    <property type="project" value="TreeGrafter"/>
</dbReference>
<dbReference type="SUPFAM" id="SSF52540">
    <property type="entry name" value="P-loop containing nucleoside triphosphate hydrolases"/>
    <property type="match status" value="1"/>
</dbReference>
<dbReference type="Proteomes" id="UP000002216">
    <property type="component" value="Chromosome"/>
</dbReference>
<dbReference type="Pfam" id="PF16360">
    <property type="entry name" value="GTP-bdg_M"/>
    <property type="match status" value="1"/>
</dbReference>
<evidence type="ECO:0000256" key="2">
    <source>
        <dbReference type="ARBA" id="ARBA00022723"/>
    </source>
</evidence>
<keyword evidence="1 6" id="KW-0963">Cytoplasm</keyword>
<dbReference type="EMBL" id="CP001629">
    <property type="protein sequence ID" value="ACU91098.1"/>
    <property type="molecule type" value="Genomic_DNA"/>
</dbReference>
<evidence type="ECO:0000256" key="6">
    <source>
        <dbReference type="HAMAP-Rule" id="MF_00900"/>
    </source>
</evidence>
<keyword evidence="3 6" id="KW-0547">Nucleotide-binding</keyword>
<evidence type="ECO:0000256" key="3">
    <source>
        <dbReference type="ARBA" id="ARBA00022741"/>
    </source>
</evidence>
<comment type="function">
    <text evidence="6">GTPase that associates with the 50S ribosomal subunit and may have a role during protein synthesis or ribosome biogenesis.</text>
</comment>
<dbReference type="Gene3D" id="3.40.50.11060">
    <property type="entry name" value="GTPase HflX, N-terminal domain"/>
    <property type="match status" value="1"/>
</dbReference>
<name>C7LW62_DESBD</name>
<dbReference type="GO" id="GO:0005737">
    <property type="term" value="C:cytoplasm"/>
    <property type="evidence" value="ECO:0007669"/>
    <property type="project" value="UniProtKB-SubCell"/>
</dbReference>
<comment type="subunit">
    <text evidence="6">Monomer. Associates with the 50S ribosomal subunit.</text>
</comment>
<dbReference type="PRINTS" id="PR00326">
    <property type="entry name" value="GTP1OBG"/>
</dbReference>
<reference evidence="8 9" key="1">
    <citation type="journal article" date="2009" name="Stand. Genomic Sci.">
        <title>Complete genome sequence of Desulfomicrobium baculatum type strain (X).</title>
        <authorList>
            <person name="Copeland A."/>
            <person name="Spring S."/>
            <person name="Goker M."/>
            <person name="Schneider S."/>
            <person name="Lapidus A."/>
            <person name="Del Rio T.G."/>
            <person name="Tice H."/>
            <person name="Cheng J.F."/>
            <person name="Chen F."/>
            <person name="Nolan M."/>
            <person name="Bruce D."/>
            <person name="Goodwin L."/>
            <person name="Pitluck S."/>
            <person name="Ivanova N."/>
            <person name="Mavrommatis K."/>
            <person name="Ovchinnikova G."/>
            <person name="Pati A."/>
            <person name="Chen A."/>
            <person name="Palaniappan K."/>
            <person name="Land M."/>
            <person name="Hauser L."/>
            <person name="Chang Y.J."/>
            <person name="Jeffries C.C."/>
            <person name="Meincke L."/>
            <person name="Sims D."/>
            <person name="Brettin T."/>
            <person name="Detter J.C."/>
            <person name="Han C."/>
            <person name="Chain P."/>
            <person name="Bristow J."/>
            <person name="Eisen J.A."/>
            <person name="Markowitz V."/>
            <person name="Hugenholtz P."/>
            <person name="Kyrpides N.C."/>
            <person name="Klenk H.P."/>
            <person name="Lucas S."/>
        </authorList>
    </citation>
    <scope>NUCLEOTIDE SEQUENCE [LARGE SCALE GENOMIC DNA]</scope>
    <source>
        <strain evidence="9">DSM 4028 / VKM B-1378 / X</strain>
    </source>
</reference>
<dbReference type="Pfam" id="PF01926">
    <property type="entry name" value="MMR_HSR1"/>
    <property type="match status" value="1"/>
</dbReference>
<feature type="domain" description="Hflx-type G" evidence="7">
    <location>
        <begin position="379"/>
        <end position="540"/>
    </location>
</feature>
<keyword evidence="9" id="KW-1185">Reference proteome</keyword>
<protein>
    <recommendedName>
        <fullName evidence="6">GTPase HflX</fullName>
    </recommendedName>
    <alternativeName>
        <fullName evidence="6">GTP-binding protein HflX</fullName>
    </alternativeName>
</protein>
<dbReference type="HOGENOM" id="CLU_019597_7_1_7"/>
<comment type="similarity">
    <text evidence="6">Belongs to the TRAFAC class OBG-HflX-like GTPase superfamily. HflX GTPase family.</text>
</comment>
<evidence type="ECO:0000256" key="5">
    <source>
        <dbReference type="ARBA" id="ARBA00023134"/>
    </source>
</evidence>
<dbReference type="RefSeq" id="WP_015775187.1">
    <property type="nucleotide sequence ID" value="NC_013173.1"/>
</dbReference>
<dbReference type="AlphaFoldDB" id="C7LW62"/>
<comment type="subcellular location">
    <subcellularLocation>
        <location evidence="6">Cytoplasm</location>
    </subcellularLocation>
    <text evidence="6">May associate with membranes.</text>
</comment>
<dbReference type="KEGG" id="dba:Dbac_3023"/>
<dbReference type="Gene3D" id="6.10.250.2860">
    <property type="match status" value="1"/>
</dbReference>
<dbReference type="GO" id="GO:0046872">
    <property type="term" value="F:metal ion binding"/>
    <property type="evidence" value="ECO:0007669"/>
    <property type="project" value="UniProtKB-KW"/>
</dbReference>
<sequence>MASKPLGNLTGLKPSQITAISRLYNRRFPDQGGCTPDQARELAILSRGVSRQLGVLINRKGVPVMVIVGEQDGILIPELSRHRQADSRLSGLRLLHTHLDSSLLTQEDLMDMVFLRLDAVSVLTVSSDGAPITCQIAHILPPNADELPYQVHPAMIWDDVDFDFGAGVRALEDELARTGQSVATTAREGAAILVSVASESKSAQERSLAELAELAATAGLDVVGQVVQRVTRVNPKLILGRGKLAELEVLALQKNAATLVFDQELTPTQQRNLSEITERKVLDRTQLILDIFAQHAQTREGKMQVEMAQLKYMMPRLVGQSRALSRLAGGIGGRGPGESRLEMDRRKIRERIAQIKTELGSVRKHRKSTRSRRDKAGLPIVSLVGYTNAGKSTLLNTLTKSVVLAENKLFATLDPTSRRLRFPEDREIILTDTVGFIRHLPADLREAFMATLEELESADVLVHVADASHPEMEAQVQAVESILRDLSIDGIPRILALNKIDRISEETRQTLGYVYPDAVFISAIERPTLAPLVDRVKALL</sequence>
<dbReference type="InterPro" id="IPR016496">
    <property type="entry name" value="GTPase_HflX"/>
</dbReference>
<dbReference type="Gene3D" id="3.40.50.300">
    <property type="entry name" value="P-loop containing nucleotide triphosphate hydrolases"/>
    <property type="match status" value="1"/>
</dbReference>
<evidence type="ECO:0000313" key="9">
    <source>
        <dbReference type="Proteomes" id="UP000002216"/>
    </source>
</evidence>
<evidence type="ECO:0000313" key="8">
    <source>
        <dbReference type="EMBL" id="ACU91098.1"/>
    </source>
</evidence>
<keyword evidence="2" id="KW-0479">Metal-binding</keyword>
<accession>C7LW62</accession>
<dbReference type="eggNOG" id="COG2262">
    <property type="taxonomic scope" value="Bacteria"/>
</dbReference>
<dbReference type="InterPro" id="IPR027417">
    <property type="entry name" value="P-loop_NTPase"/>
</dbReference>
<dbReference type="GO" id="GO:0003924">
    <property type="term" value="F:GTPase activity"/>
    <property type="evidence" value="ECO:0007669"/>
    <property type="project" value="UniProtKB-UniRule"/>
</dbReference>
<dbReference type="Pfam" id="PF13167">
    <property type="entry name" value="GTP-bdg_N"/>
    <property type="match status" value="1"/>
</dbReference>
<evidence type="ECO:0000259" key="7">
    <source>
        <dbReference type="PROSITE" id="PS51705"/>
    </source>
</evidence>
<dbReference type="InterPro" id="IPR032305">
    <property type="entry name" value="GTP-bd_M"/>
</dbReference>
<dbReference type="FunFam" id="3.40.50.11060:FF:000001">
    <property type="entry name" value="GTPase HflX"/>
    <property type="match status" value="1"/>
</dbReference>
<proteinExistence type="inferred from homology"/>
<dbReference type="HAMAP" id="MF_00900">
    <property type="entry name" value="GTPase_HflX"/>
    <property type="match status" value="1"/>
</dbReference>
<keyword evidence="4" id="KW-0460">Magnesium</keyword>
<dbReference type="STRING" id="525897.Dbac_3023"/>
<gene>
    <name evidence="6" type="primary">hflX</name>
    <name evidence="8" type="ordered locus">Dbac_3023</name>
</gene>
<dbReference type="GO" id="GO:0005525">
    <property type="term" value="F:GTP binding"/>
    <property type="evidence" value="ECO:0007669"/>
    <property type="project" value="UniProtKB-UniRule"/>
</dbReference>
<dbReference type="InterPro" id="IPR030394">
    <property type="entry name" value="G_HFLX_dom"/>
</dbReference>
<evidence type="ECO:0000256" key="1">
    <source>
        <dbReference type="ARBA" id="ARBA00022490"/>
    </source>
</evidence>
<dbReference type="NCBIfam" id="TIGR03156">
    <property type="entry name" value="GTP_HflX"/>
    <property type="match status" value="1"/>
</dbReference>
<dbReference type="PANTHER" id="PTHR10229">
    <property type="entry name" value="GTP-BINDING PROTEIN HFLX"/>
    <property type="match status" value="1"/>
</dbReference>
<dbReference type="PANTHER" id="PTHR10229:SF0">
    <property type="entry name" value="GTP-BINDING PROTEIN 6-RELATED"/>
    <property type="match status" value="1"/>
</dbReference>